<dbReference type="Proteomes" id="UP001556367">
    <property type="component" value="Unassembled WGS sequence"/>
</dbReference>
<feature type="region of interest" description="Disordered" evidence="6">
    <location>
        <begin position="1"/>
        <end position="87"/>
    </location>
</feature>
<evidence type="ECO:0000256" key="6">
    <source>
        <dbReference type="SAM" id="MobiDB-lite"/>
    </source>
</evidence>
<feature type="domain" description="FAD-binding" evidence="7">
    <location>
        <begin position="145"/>
        <end position="311"/>
    </location>
</feature>
<evidence type="ECO:0000313" key="9">
    <source>
        <dbReference type="Proteomes" id="UP001556367"/>
    </source>
</evidence>
<gene>
    <name evidence="8" type="ORF">HGRIS_004802</name>
</gene>
<reference evidence="9" key="1">
    <citation type="submission" date="2024-06" db="EMBL/GenBank/DDBJ databases">
        <title>Multi-omics analyses provide insights into the biosynthesis of the anticancer antibiotic pleurotin in Hohenbuehelia grisea.</title>
        <authorList>
            <person name="Weaver J.A."/>
            <person name="Alberti F."/>
        </authorList>
    </citation>
    <scope>NUCLEOTIDE SEQUENCE [LARGE SCALE GENOMIC DNA]</scope>
    <source>
        <strain evidence="9">T-177</strain>
    </source>
</reference>
<sequence>MADSRRPLPKENVGRRSEAEQVLKEPSTPSSGRAAFSASSSPTTNTASADLDLPSQPLIPPIRPRSASSRPTGQRFASSTAPGQDRSIWTMAATQVLGHKRSASFQRPIPVSQPFNDAEHYTNHVTERMRSINLNPRIAPLKINFIIVGGCISGLASAYALCQAGHHVQVLEKAPSLHQRAAGVRMPPNLTKILVDWGLGDKLEKLARKCNKSMLYSMETGETLGCIEWREDILKEAGGEFLLTHFNDLRQMLYDLAVSSGATVTFNATVTELSVDKEKRTPIVRLANGTQLTADVVVGADGPKGVVRKAVTGLVDDGIDTGESFYTVIVPSEALRAVPELAHFPDLPEWPIWMGDRRSGLAYAVNGGKEFCVHLYWPDNEVDFDGGNGEEWDVRCPTSAINMEGYESRMRQIINAAPDALRTKYVAYPPLEDWVDDHGCMLLIGEAAHCMLACATHNASLAVEDAVVLGSLMSRLRSREQIPMLLQAFQDIRFQRCTDTVLSELNMASLCTIPAGPERDARDAGLKAAMLEVADRDHRWTDQQLLEQWQEVGHIFGYNARDAAEDWWVNWGSIGESSDAMPVHKPLNLRFEVTETIASEPSAWTKVMG</sequence>
<evidence type="ECO:0000256" key="4">
    <source>
        <dbReference type="ARBA" id="ARBA00023002"/>
    </source>
</evidence>
<dbReference type="PRINTS" id="PR00420">
    <property type="entry name" value="RNGMNOXGNASE"/>
</dbReference>
<comment type="similarity">
    <text evidence="1">Belongs to the paxM FAD-dependent monooxygenase family.</text>
</comment>
<evidence type="ECO:0000256" key="5">
    <source>
        <dbReference type="ARBA" id="ARBA00023033"/>
    </source>
</evidence>
<feature type="compositionally biased region" description="Low complexity" evidence="6">
    <location>
        <begin position="30"/>
        <end position="49"/>
    </location>
</feature>
<dbReference type="Gene3D" id="3.50.50.60">
    <property type="entry name" value="FAD/NAD(P)-binding domain"/>
    <property type="match status" value="1"/>
</dbReference>
<protein>
    <recommendedName>
        <fullName evidence="7">FAD-binding domain-containing protein</fullName>
    </recommendedName>
</protein>
<accession>A0ABR3JD30</accession>
<dbReference type="Pfam" id="PF01494">
    <property type="entry name" value="FAD_binding_3"/>
    <property type="match status" value="1"/>
</dbReference>
<dbReference type="InterPro" id="IPR036188">
    <property type="entry name" value="FAD/NAD-bd_sf"/>
</dbReference>
<dbReference type="SUPFAM" id="SSF51905">
    <property type="entry name" value="FAD/NAD(P)-binding domain"/>
    <property type="match status" value="1"/>
</dbReference>
<evidence type="ECO:0000313" key="8">
    <source>
        <dbReference type="EMBL" id="KAL0953594.1"/>
    </source>
</evidence>
<feature type="compositionally biased region" description="Basic and acidic residues" evidence="6">
    <location>
        <begin position="1"/>
        <end position="23"/>
    </location>
</feature>
<dbReference type="PANTHER" id="PTHR13789">
    <property type="entry name" value="MONOOXYGENASE"/>
    <property type="match status" value="1"/>
</dbReference>
<comment type="caution">
    <text evidence="8">The sequence shown here is derived from an EMBL/GenBank/DDBJ whole genome shotgun (WGS) entry which is preliminary data.</text>
</comment>
<keyword evidence="9" id="KW-1185">Reference proteome</keyword>
<name>A0ABR3JD30_9AGAR</name>
<keyword evidence="2" id="KW-0285">Flavoprotein</keyword>
<dbReference type="InterPro" id="IPR002938">
    <property type="entry name" value="FAD-bd"/>
</dbReference>
<evidence type="ECO:0000259" key="7">
    <source>
        <dbReference type="Pfam" id="PF01494"/>
    </source>
</evidence>
<dbReference type="InterPro" id="IPR050493">
    <property type="entry name" value="FAD-dep_Monooxygenase_BioMet"/>
</dbReference>
<evidence type="ECO:0000256" key="1">
    <source>
        <dbReference type="ARBA" id="ARBA00007992"/>
    </source>
</evidence>
<proteinExistence type="inferred from homology"/>
<keyword evidence="3" id="KW-0274">FAD</keyword>
<keyword evidence="5" id="KW-0503">Monooxygenase</keyword>
<organism evidence="8 9">
    <name type="scientific">Hohenbuehelia grisea</name>
    <dbReference type="NCBI Taxonomy" id="104357"/>
    <lineage>
        <taxon>Eukaryota</taxon>
        <taxon>Fungi</taxon>
        <taxon>Dikarya</taxon>
        <taxon>Basidiomycota</taxon>
        <taxon>Agaricomycotina</taxon>
        <taxon>Agaricomycetes</taxon>
        <taxon>Agaricomycetidae</taxon>
        <taxon>Agaricales</taxon>
        <taxon>Pleurotineae</taxon>
        <taxon>Pleurotaceae</taxon>
        <taxon>Hohenbuehelia</taxon>
    </lineage>
</organism>
<dbReference type="PANTHER" id="PTHR13789:SF147">
    <property type="entry name" value="PUTATIVE (AFU_ORTHOLOGUE AFUA_2G01950)-RELATED"/>
    <property type="match status" value="1"/>
</dbReference>
<keyword evidence="4" id="KW-0560">Oxidoreductase</keyword>
<dbReference type="EMBL" id="JASNQZ010000008">
    <property type="protein sequence ID" value="KAL0953594.1"/>
    <property type="molecule type" value="Genomic_DNA"/>
</dbReference>
<evidence type="ECO:0000256" key="3">
    <source>
        <dbReference type="ARBA" id="ARBA00022827"/>
    </source>
</evidence>
<evidence type="ECO:0000256" key="2">
    <source>
        <dbReference type="ARBA" id="ARBA00022630"/>
    </source>
</evidence>